<dbReference type="AlphaFoldDB" id="A0AAD6MM75"/>
<sequence length="36" mass="4524">MPNNYQVKCIWTYKNRKRRKIAFRSFDIPILFFNKS</sequence>
<dbReference type="EMBL" id="JAQIZT010000008">
    <property type="protein sequence ID" value="KAJ6988129.1"/>
    <property type="molecule type" value="Genomic_DNA"/>
</dbReference>
<protein>
    <submittedName>
        <fullName evidence="1">Uncharacterized protein</fullName>
    </submittedName>
</protein>
<dbReference type="Proteomes" id="UP001164929">
    <property type="component" value="Chromosome 8"/>
</dbReference>
<evidence type="ECO:0000313" key="2">
    <source>
        <dbReference type="Proteomes" id="UP001164929"/>
    </source>
</evidence>
<accession>A0AAD6MM75</accession>
<comment type="caution">
    <text evidence="1">The sequence shown here is derived from an EMBL/GenBank/DDBJ whole genome shotgun (WGS) entry which is preliminary data.</text>
</comment>
<evidence type="ECO:0000313" key="1">
    <source>
        <dbReference type="EMBL" id="KAJ6988129.1"/>
    </source>
</evidence>
<keyword evidence="2" id="KW-1185">Reference proteome</keyword>
<organism evidence="1 2">
    <name type="scientific">Populus alba x Populus x berolinensis</name>
    <dbReference type="NCBI Taxonomy" id="444605"/>
    <lineage>
        <taxon>Eukaryota</taxon>
        <taxon>Viridiplantae</taxon>
        <taxon>Streptophyta</taxon>
        <taxon>Embryophyta</taxon>
        <taxon>Tracheophyta</taxon>
        <taxon>Spermatophyta</taxon>
        <taxon>Magnoliopsida</taxon>
        <taxon>eudicotyledons</taxon>
        <taxon>Gunneridae</taxon>
        <taxon>Pentapetalae</taxon>
        <taxon>rosids</taxon>
        <taxon>fabids</taxon>
        <taxon>Malpighiales</taxon>
        <taxon>Salicaceae</taxon>
        <taxon>Saliceae</taxon>
        <taxon>Populus</taxon>
    </lineage>
</organism>
<name>A0AAD6MM75_9ROSI</name>
<reference evidence="1" key="1">
    <citation type="journal article" date="2023" name="Mol. Ecol. Resour.">
        <title>Chromosome-level genome assembly of a triploid poplar Populus alba 'Berolinensis'.</title>
        <authorList>
            <person name="Chen S."/>
            <person name="Yu Y."/>
            <person name="Wang X."/>
            <person name="Wang S."/>
            <person name="Zhang T."/>
            <person name="Zhou Y."/>
            <person name="He R."/>
            <person name="Meng N."/>
            <person name="Wang Y."/>
            <person name="Liu W."/>
            <person name="Liu Z."/>
            <person name="Liu J."/>
            <person name="Guo Q."/>
            <person name="Huang H."/>
            <person name="Sederoff R.R."/>
            <person name="Wang G."/>
            <person name="Qu G."/>
            <person name="Chen S."/>
        </authorList>
    </citation>
    <scope>NUCLEOTIDE SEQUENCE</scope>
    <source>
        <strain evidence="1">SC-2020</strain>
    </source>
</reference>
<gene>
    <name evidence="1" type="ORF">NC653_021148</name>
</gene>
<proteinExistence type="predicted"/>